<name>A0ABP7MZN9_9MICO</name>
<feature type="compositionally biased region" description="Low complexity" evidence="1">
    <location>
        <begin position="58"/>
        <end position="72"/>
    </location>
</feature>
<keyword evidence="3" id="KW-1185">Reference proteome</keyword>
<dbReference type="Proteomes" id="UP001501591">
    <property type="component" value="Unassembled WGS sequence"/>
</dbReference>
<evidence type="ECO:0000313" key="2">
    <source>
        <dbReference type="EMBL" id="GAA3933590.1"/>
    </source>
</evidence>
<sequence>MGLFSQKQQDPAAWAALPGEPLDEDKVEHLDEAPTVDLLGLGLGTTLSSTVITVTAPTADPAAAAEAAPEPESAAESEPAAESDSDSEE</sequence>
<protein>
    <submittedName>
        <fullName evidence="2">Uncharacterized protein</fullName>
    </submittedName>
</protein>
<gene>
    <name evidence="2" type="ORF">GCM10022383_10170</name>
</gene>
<reference evidence="3" key="1">
    <citation type="journal article" date="2019" name="Int. J. Syst. Evol. Microbiol.">
        <title>The Global Catalogue of Microorganisms (GCM) 10K type strain sequencing project: providing services to taxonomists for standard genome sequencing and annotation.</title>
        <authorList>
            <consortium name="The Broad Institute Genomics Platform"/>
            <consortium name="The Broad Institute Genome Sequencing Center for Infectious Disease"/>
            <person name="Wu L."/>
            <person name="Ma J."/>
        </authorList>
    </citation>
    <scope>NUCLEOTIDE SEQUENCE [LARGE SCALE GENOMIC DNA]</scope>
    <source>
        <strain evidence="3">JCM 17024</strain>
    </source>
</reference>
<dbReference type="RefSeq" id="WP_344818439.1">
    <property type="nucleotide sequence ID" value="NZ_BAABCP010000001.1"/>
</dbReference>
<feature type="compositionally biased region" description="Acidic residues" evidence="1">
    <location>
        <begin position="73"/>
        <end position="89"/>
    </location>
</feature>
<feature type="region of interest" description="Disordered" evidence="1">
    <location>
        <begin position="1"/>
        <end position="26"/>
    </location>
</feature>
<dbReference type="EMBL" id="BAABCP010000001">
    <property type="protein sequence ID" value="GAA3933590.1"/>
    <property type="molecule type" value="Genomic_DNA"/>
</dbReference>
<accession>A0ABP7MZN9</accession>
<evidence type="ECO:0000313" key="3">
    <source>
        <dbReference type="Proteomes" id="UP001501591"/>
    </source>
</evidence>
<evidence type="ECO:0000256" key="1">
    <source>
        <dbReference type="SAM" id="MobiDB-lite"/>
    </source>
</evidence>
<organism evidence="2 3">
    <name type="scientific">Microbacterium soli</name>
    <dbReference type="NCBI Taxonomy" id="446075"/>
    <lineage>
        <taxon>Bacteria</taxon>
        <taxon>Bacillati</taxon>
        <taxon>Actinomycetota</taxon>
        <taxon>Actinomycetes</taxon>
        <taxon>Micrococcales</taxon>
        <taxon>Microbacteriaceae</taxon>
        <taxon>Microbacterium</taxon>
    </lineage>
</organism>
<proteinExistence type="predicted"/>
<feature type="region of interest" description="Disordered" evidence="1">
    <location>
        <begin position="58"/>
        <end position="89"/>
    </location>
</feature>
<comment type="caution">
    <text evidence="2">The sequence shown here is derived from an EMBL/GenBank/DDBJ whole genome shotgun (WGS) entry which is preliminary data.</text>
</comment>